<evidence type="ECO:0000313" key="1">
    <source>
        <dbReference type="EMBL" id="KAA5842410.1"/>
    </source>
</evidence>
<dbReference type="RefSeq" id="WP_150050572.1">
    <property type="nucleotide sequence ID" value="NZ_VWPC01000010.1"/>
</dbReference>
<dbReference type="EMBL" id="VWPC01000010">
    <property type="protein sequence ID" value="KAA5842410.1"/>
    <property type="molecule type" value="Genomic_DNA"/>
</dbReference>
<sequence length="74" mass="8291">MKDKVTALEADCQLIDEKLSICLQGFDLLDPLFLDPVAIHGHRILNSLRLLSLVDNRPQISVNGCLIKSLIFVF</sequence>
<accession>A0AB34C5Q9</accession>
<gene>
    <name evidence="1" type="ORF">F2A38_12115</name>
</gene>
<evidence type="ECO:0000313" key="2">
    <source>
        <dbReference type="Proteomes" id="UP000323924"/>
    </source>
</evidence>
<proteinExistence type="predicted"/>
<organism evidence="1 2">
    <name type="scientific">Pseudomonas chlororaphis</name>
    <dbReference type="NCBI Taxonomy" id="587753"/>
    <lineage>
        <taxon>Bacteria</taxon>
        <taxon>Pseudomonadati</taxon>
        <taxon>Pseudomonadota</taxon>
        <taxon>Gammaproteobacteria</taxon>
        <taxon>Pseudomonadales</taxon>
        <taxon>Pseudomonadaceae</taxon>
        <taxon>Pseudomonas</taxon>
    </lineage>
</organism>
<name>A0AB34C5Q9_9PSED</name>
<comment type="caution">
    <text evidence="1">The sequence shown here is derived from an EMBL/GenBank/DDBJ whole genome shotgun (WGS) entry which is preliminary data.</text>
</comment>
<protein>
    <submittedName>
        <fullName evidence="1">Uncharacterized protein</fullName>
    </submittedName>
</protein>
<dbReference type="AlphaFoldDB" id="A0AB34C5Q9"/>
<dbReference type="Proteomes" id="UP000323924">
    <property type="component" value="Unassembled WGS sequence"/>
</dbReference>
<reference evidence="1 2" key="1">
    <citation type="submission" date="2019-09" db="EMBL/GenBank/DDBJ databases">
        <authorList>
            <person name="Vacheron J."/>
            <person name="Dubost A."/>
            <person name="Prigent-Combaret C."/>
            <person name="Muller D."/>
        </authorList>
    </citation>
    <scope>NUCLEOTIDE SEQUENCE [LARGE SCALE GENOMIC DNA]</scope>
    <source>
        <strain evidence="1 2">JV497</strain>
    </source>
</reference>